<keyword evidence="2" id="KW-0732">Signal</keyword>
<comment type="caution">
    <text evidence="3">The sequence shown here is derived from an EMBL/GenBank/DDBJ whole genome shotgun (WGS) entry which is preliminary data.</text>
</comment>
<feature type="chain" id="PRO_5011997490" evidence="2">
    <location>
        <begin position="19"/>
        <end position="450"/>
    </location>
</feature>
<evidence type="ECO:0000313" key="3">
    <source>
        <dbReference type="EMBL" id="PCG75544.1"/>
    </source>
</evidence>
<dbReference type="EMBL" id="NWSH01000577">
    <property type="protein sequence ID" value="PCG75544.1"/>
    <property type="molecule type" value="Genomic_DNA"/>
</dbReference>
<protein>
    <submittedName>
        <fullName evidence="3">Uncharacterized protein</fullName>
    </submittedName>
</protein>
<feature type="signal peptide" evidence="2">
    <location>
        <begin position="1"/>
        <end position="18"/>
    </location>
</feature>
<feature type="compositionally biased region" description="Polar residues" evidence="1">
    <location>
        <begin position="248"/>
        <end position="262"/>
    </location>
</feature>
<feature type="region of interest" description="Disordered" evidence="1">
    <location>
        <begin position="248"/>
        <end position="287"/>
    </location>
</feature>
<name>A0A2A4JV99_HELVI</name>
<feature type="compositionally biased region" description="Basic and acidic residues" evidence="1">
    <location>
        <begin position="263"/>
        <end position="274"/>
    </location>
</feature>
<proteinExistence type="predicted"/>
<evidence type="ECO:0000256" key="1">
    <source>
        <dbReference type="SAM" id="MobiDB-lite"/>
    </source>
</evidence>
<feature type="region of interest" description="Disordered" evidence="1">
    <location>
        <begin position="41"/>
        <end position="68"/>
    </location>
</feature>
<feature type="compositionally biased region" description="Basic residues" evidence="1">
    <location>
        <begin position="275"/>
        <end position="287"/>
    </location>
</feature>
<evidence type="ECO:0000256" key="2">
    <source>
        <dbReference type="SAM" id="SignalP"/>
    </source>
</evidence>
<feature type="compositionally biased region" description="Basic and acidic residues" evidence="1">
    <location>
        <begin position="55"/>
        <end position="65"/>
    </location>
</feature>
<reference evidence="3" key="1">
    <citation type="submission" date="2017-09" db="EMBL/GenBank/DDBJ databases">
        <title>Contemporary evolution of a Lepidopteran species, Heliothis virescens, in response to modern agricultural practices.</title>
        <authorList>
            <person name="Fritz M.L."/>
            <person name="Deyonke A.M."/>
            <person name="Papanicolaou A."/>
            <person name="Micinski S."/>
            <person name="Westbrook J."/>
            <person name="Gould F."/>
        </authorList>
    </citation>
    <scope>NUCLEOTIDE SEQUENCE [LARGE SCALE GENOMIC DNA]</scope>
    <source>
        <strain evidence="3">HvINT-</strain>
        <tissue evidence="3">Whole body</tissue>
    </source>
</reference>
<dbReference type="AlphaFoldDB" id="A0A2A4JV99"/>
<feature type="region of interest" description="Disordered" evidence="1">
    <location>
        <begin position="414"/>
        <end position="438"/>
    </location>
</feature>
<sequence length="450" mass="52828">MKYLYTVVLILFLNAIKASVYTNLKDNVLAMLEASKRDTETVKGPSHSMRYFQNKKREDARDKKSAQNKATVLKKVRTHEETLNVGKDMPSSKMTGSIDKRIGREYFHMDPVLNELRRRRGLANSINLRRNDDDEDEMQSSSDLEMKFWLDEWDEHWMQKKFEALNSTQPRGDVVNMAAARPWAVPCGDPNQHDMPWGTCMLAPECDAEYRIYRGDSFCGRTAYICCGLQVTNYDMYQGLDISFEGSSFSTDSNEKNAQTGSKEQDKKKKEAERNRRKRERDRRKRKIRESIRKIISEIRKILDRAYRNGTTQRKRKTKELKKFIELLKRQFRKDRKSVVHVHEFEMVKIDEGLQARLDQISDVNHNFMSNDTFRDIIVNGTVNKSKLAQFLRVHPELAKIFKQRRMGDIDIGPEQFEESQDPGSAEEQLEPESKRPPIEYDLEYGMLYY</sequence>
<organism evidence="3">
    <name type="scientific">Heliothis virescens</name>
    <name type="common">Tobacco budworm moth</name>
    <dbReference type="NCBI Taxonomy" id="7102"/>
    <lineage>
        <taxon>Eukaryota</taxon>
        <taxon>Metazoa</taxon>
        <taxon>Ecdysozoa</taxon>
        <taxon>Arthropoda</taxon>
        <taxon>Hexapoda</taxon>
        <taxon>Insecta</taxon>
        <taxon>Pterygota</taxon>
        <taxon>Neoptera</taxon>
        <taxon>Endopterygota</taxon>
        <taxon>Lepidoptera</taxon>
        <taxon>Glossata</taxon>
        <taxon>Ditrysia</taxon>
        <taxon>Noctuoidea</taxon>
        <taxon>Noctuidae</taxon>
        <taxon>Heliothinae</taxon>
        <taxon>Heliothis</taxon>
    </lineage>
</organism>
<gene>
    <name evidence="3" type="ORF">B5V51_11462</name>
</gene>
<accession>A0A2A4JV99</accession>